<reference evidence="4" key="1">
    <citation type="journal article" date="2019" name="Curr. Biol.">
        <title>Genome Sequence of Striga asiatica Provides Insight into the Evolution of Plant Parasitism.</title>
        <authorList>
            <person name="Yoshida S."/>
            <person name="Kim S."/>
            <person name="Wafula E.K."/>
            <person name="Tanskanen J."/>
            <person name="Kim Y.M."/>
            <person name="Honaas L."/>
            <person name="Yang Z."/>
            <person name="Spallek T."/>
            <person name="Conn C.E."/>
            <person name="Ichihashi Y."/>
            <person name="Cheong K."/>
            <person name="Cui S."/>
            <person name="Der J.P."/>
            <person name="Gundlach H."/>
            <person name="Jiao Y."/>
            <person name="Hori C."/>
            <person name="Ishida J.K."/>
            <person name="Kasahara H."/>
            <person name="Kiba T."/>
            <person name="Kim M.S."/>
            <person name="Koo N."/>
            <person name="Laohavisit A."/>
            <person name="Lee Y.H."/>
            <person name="Lumba S."/>
            <person name="McCourt P."/>
            <person name="Mortimer J.C."/>
            <person name="Mutuku J.M."/>
            <person name="Nomura T."/>
            <person name="Sasaki-Sekimoto Y."/>
            <person name="Seto Y."/>
            <person name="Wang Y."/>
            <person name="Wakatake T."/>
            <person name="Sakakibara H."/>
            <person name="Demura T."/>
            <person name="Yamaguchi S."/>
            <person name="Yoneyama K."/>
            <person name="Manabe R.I."/>
            <person name="Nelson D.C."/>
            <person name="Schulman A.H."/>
            <person name="Timko M.P."/>
            <person name="dePamphilis C.W."/>
            <person name="Choi D."/>
            <person name="Shirasu K."/>
        </authorList>
    </citation>
    <scope>NUCLEOTIDE SEQUENCE [LARGE SCALE GENOMIC DNA]</scope>
    <source>
        <strain evidence="4">cv. UVA1</strain>
    </source>
</reference>
<evidence type="ECO:0000259" key="2">
    <source>
        <dbReference type="SMART" id="SM00145"/>
    </source>
</evidence>
<protein>
    <submittedName>
        <fullName evidence="3">Phosphatidylinositol 3-kinase</fullName>
    </submittedName>
</protein>
<dbReference type="EMBL" id="BKCP01010959">
    <property type="protein sequence ID" value="GER54112.1"/>
    <property type="molecule type" value="Genomic_DNA"/>
</dbReference>
<dbReference type="InterPro" id="IPR042236">
    <property type="entry name" value="PI3K_accessory_sf"/>
</dbReference>
<evidence type="ECO:0000256" key="1">
    <source>
        <dbReference type="SAM" id="MobiDB-lite"/>
    </source>
</evidence>
<keyword evidence="4" id="KW-1185">Reference proteome</keyword>
<feature type="region of interest" description="Disordered" evidence="1">
    <location>
        <begin position="191"/>
        <end position="223"/>
    </location>
</feature>
<proteinExistence type="predicted"/>
<dbReference type="SMART" id="SM00145">
    <property type="entry name" value="PI3Ka"/>
    <property type="match status" value="1"/>
</dbReference>
<dbReference type="OrthoDB" id="67688at2759"/>
<dbReference type="Pfam" id="PF00613">
    <property type="entry name" value="PI3Ka"/>
    <property type="match status" value="1"/>
</dbReference>
<sequence length="453" mass="50162">MREMVGGEGFPTEDLSEMLIIACRIWRLDLVAPSYSWNELVTLRTKYCDLIANSQLSLTFLPYCLVFNRSIQIILRYPPTMALTGEEKQLLWKFRSEKRALPKFLRCVKWSDDVQEVKQALELMGKWVTIDVCDALELLSPYRENHIPAVFSFFHVFSRSRLSKNRENPLPSSSLNLAIRRGDQLLHLRRFQQQRREPVPSRSNPSSAATLRREATASRAIPDPGHLLATSSLLSEPVISDRCDEQLRQTFQLFSIPASPPPSQQPSFAADSHPVATSGDFSCSSSNAPRPSPHAATSDPLPRRVFLSTASSRSLVHSRALRPSFYPFTSRNPCKRAPVQISNFTEPPFRAAAGSPNVSGTPSALVRSSRPFTAAARFLFPSSSGLSGACEDNNGQPFVVRVSSGKPSSPPLCAVNPRSTRHRDLLLRGTSLSALDLQRAPSGANGRVVHSAR</sequence>
<evidence type="ECO:0000313" key="4">
    <source>
        <dbReference type="Proteomes" id="UP000325081"/>
    </source>
</evidence>
<comment type="caution">
    <text evidence="3">The sequence shown here is derived from an EMBL/GenBank/DDBJ whole genome shotgun (WGS) entry which is preliminary data.</text>
</comment>
<dbReference type="AlphaFoldDB" id="A0A5A7R9K6"/>
<accession>A0A5A7R9K6</accession>
<dbReference type="InterPro" id="IPR001263">
    <property type="entry name" value="PI3K_accessory_dom"/>
</dbReference>
<dbReference type="GO" id="GO:0016301">
    <property type="term" value="F:kinase activity"/>
    <property type="evidence" value="ECO:0007669"/>
    <property type="project" value="UniProtKB-KW"/>
</dbReference>
<dbReference type="Gene3D" id="1.25.40.70">
    <property type="entry name" value="Phosphatidylinositol 3-kinase, accessory domain (PIK)"/>
    <property type="match status" value="1"/>
</dbReference>
<keyword evidence="3" id="KW-0418">Kinase</keyword>
<feature type="compositionally biased region" description="Polar residues" evidence="1">
    <location>
        <begin position="279"/>
        <end position="289"/>
    </location>
</feature>
<feature type="domain" description="PIK helical" evidence="2">
    <location>
        <begin position="57"/>
        <end position="203"/>
    </location>
</feature>
<dbReference type="Proteomes" id="UP000325081">
    <property type="component" value="Unassembled WGS sequence"/>
</dbReference>
<name>A0A5A7R9K6_STRAF</name>
<keyword evidence="3" id="KW-0808">Transferase</keyword>
<feature type="region of interest" description="Disordered" evidence="1">
    <location>
        <begin position="255"/>
        <end position="303"/>
    </location>
</feature>
<gene>
    <name evidence="3" type="ORF">STAS_31671</name>
</gene>
<dbReference type="InterPro" id="IPR016024">
    <property type="entry name" value="ARM-type_fold"/>
</dbReference>
<organism evidence="3 4">
    <name type="scientific">Striga asiatica</name>
    <name type="common">Asiatic witchweed</name>
    <name type="synonym">Buchnera asiatica</name>
    <dbReference type="NCBI Taxonomy" id="4170"/>
    <lineage>
        <taxon>Eukaryota</taxon>
        <taxon>Viridiplantae</taxon>
        <taxon>Streptophyta</taxon>
        <taxon>Embryophyta</taxon>
        <taxon>Tracheophyta</taxon>
        <taxon>Spermatophyta</taxon>
        <taxon>Magnoliopsida</taxon>
        <taxon>eudicotyledons</taxon>
        <taxon>Gunneridae</taxon>
        <taxon>Pentapetalae</taxon>
        <taxon>asterids</taxon>
        <taxon>lamiids</taxon>
        <taxon>Lamiales</taxon>
        <taxon>Orobanchaceae</taxon>
        <taxon>Buchnereae</taxon>
        <taxon>Striga</taxon>
    </lineage>
</organism>
<evidence type="ECO:0000313" key="3">
    <source>
        <dbReference type="EMBL" id="GER54112.1"/>
    </source>
</evidence>
<dbReference type="SUPFAM" id="SSF48371">
    <property type="entry name" value="ARM repeat"/>
    <property type="match status" value="1"/>
</dbReference>